<name>A0ABR2TQ30_9ROSI</name>
<sequence length="138" mass="15516">MPERRAIRHDMINAATDEYTISKICYLYSKQWIGDTLVVIKSIQHETRVNNGRNISRHNMSETVTPSAAACINNAPASLQSMKKETVSSSSCRVVARRPANGGKWRRAYEREVFKCRISDSVANLGLGKTSPSWIYPI</sequence>
<dbReference type="EMBL" id="JBBPBN010000004">
    <property type="protein sequence ID" value="KAK9039580.1"/>
    <property type="molecule type" value="Genomic_DNA"/>
</dbReference>
<accession>A0ABR2TQ30</accession>
<evidence type="ECO:0000313" key="1">
    <source>
        <dbReference type="EMBL" id="KAK9039580.1"/>
    </source>
</evidence>
<protein>
    <submittedName>
        <fullName evidence="1">Uncharacterized protein</fullName>
    </submittedName>
</protein>
<comment type="caution">
    <text evidence="1">The sequence shown here is derived from an EMBL/GenBank/DDBJ whole genome shotgun (WGS) entry which is preliminary data.</text>
</comment>
<organism evidence="1 2">
    <name type="scientific">Hibiscus sabdariffa</name>
    <name type="common">roselle</name>
    <dbReference type="NCBI Taxonomy" id="183260"/>
    <lineage>
        <taxon>Eukaryota</taxon>
        <taxon>Viridiplantae</taxon>
        <taxon>Streptophyta</taxon>
        <taxon>Embryophyta</taxon>
        <taxon>Tracheophyta</taxon>
        <taxon>Spermatophyta</taxon>
        <taxon>Magnoliopsida</taxon>
        <taxon>eudicotyledons</taxon>
        <taxon>Gunneridae</taxon>
        <taxon>Pentapetalae</taxon>
        <taxon>rosids</taxon>
        <taxon>malvids</taxon>
        <taxon>Malvales</taxon>
        <taxon>Malvaceae</taxon>
        <taxon>Malvoideae</taxon>
        <taxon>Hibiscus</taxon>
    </lineage>
</organism>
<keyword evidence="2" id="KW-1185">Reference proteome</keyword>
<proteinExistence type="predicted"/>
<dbReference type="Proteomes" id="UP001396334">
    <property type="component" value="Unassembled WGS sequence"/>
</dbReference>
<evidence type="ECO:0000313" key="2">
    <source>
        <dbReference type="Proteomes" id="UP001396334"/>
    </source>
</evidence>
<reference evidence="1 2" key="1">
    <citation type="journal article" date="2024" name="G3 (Bethesda)">
        <title>Genome assembly of Hibiscus sabdariffa L. provides insights into metabolisms of medicinal natural products.</title>
        <authorList>
            <person name="Kim T."/>
        </authorList>
    </citation>
    <scope>NUCLEOTIDE SEQUENCE [LARGE SCALE GENOMIC DNA]</scope>
    <source>
        <strain evidence="1">TK-2024</strain>
        <tissue evidence="1">Old leaves</tissue>
    </source>
</reference>
<gene>
    <name evidence="1" type="ORF">V6N11_014777</name>
</gene>